<dbReference type="Proteomes" id="UP000003416">
    <property type="component" value="Unassembled WGS sequence"/>
</dbReference>
<dbReference type="NCBIfam" id="TIGR01200">
    <property type="entry name" value="GLPGLI"/>
    <property type="match status" value="1"/>
</dbReference>
<protein>
    <recommendedName>
        <fullName evidence="5">GLPGLI family protein</fullName>
    </recommendedName>
</protein>
<dbReference type="GeneID" id="86050568"/>
<keyword evidence="2" id="KW-0732">Signal</keyword>
<dbReference type="eggNOG" id="ENOG5032Y7Q">
    <property type="taxonomic scope" value="Bacteria"/>
</dbReference>
<evidence type="ECO:0000313" key="3">
    <source>
        <dbReference type="EMBL" id="EGF51955.1"/>
    </source>
</evidence>
<evidence type="ECO:0000256" key="2">
    <source>
        <dbReference type="SAM" id="SignalP"/>
    </source>
</evidence>
<dbReference type="Pfam" id="PF09697">
    <property type="entry name" value="Porph_ging"/>
    <property type="match status" value="1"/>
</dbReference>
<evidence type="ECO:0008006" key="5">
    <source>
        <dbReference type="Google" id="ProtNLM"/>
    </source>
</evidence>
<evidence type="ECO:0000256" key="1">
    <source>
        <dbReference type="SAM" id="Coils"/>
    </source>
</evidence>
<comment type="caution">
    <text evidence="3">The sequence shown here is derived from an EMBL/GenBank/DDBJ whole genome shotgun (WGS) entry which is preliminary data.</text>
</comment>
<dbReference type="InterPro" id="IPR005901">
    <property type="entry name" value="GLPGLI"/>
</dbReference>
<dbReference type="HOGENOM" id="CLU_066214_1_2_10"/>
<dbReference type="RefSeq" id="WP_009126383.1">
    <property type="nucleotide sequence ID" value="NZ_GL882689.1"/>
</dbReference>
<reference evidence="3 4" key="1">
    <citation type="submission" date="2011-02" db="EMBL/GenBank/DDBJ databases">
        <authorList>
            <person name="Weinstock G."/>
            <person name="Sodergren E."/>
            <person name="Clifton S."/>
            <person name="Fulton L."/>
            <person name="Fulton B."/>
            <person name="Courtney L."/>
            <person name="Fronick C."/>
            <person name="Harrison M."/>
            <person name="Strong C."/>
            <person name="Farmer C."/>
            <person name="Delahaunty K."/>
            <person name="Markovic C."/>
            <person name="Hall O."/>
            <person name="Minx P."/>
            <person name="Tomlinson C."/>
            <person name="Mitreva M."/>
            <person name="Hou S."/>
            <person name="Chen J."/>
            <person name="Wollam A."/>
            <person name="Pepin K.H."/>
            <person name="Johnson M."/>
            <person name="Bhonagiri V."/>
            <person name="Zhang X."/>
            <person name="Suruliraj S."/>
            <person name="Warren W."/>
            <person name="Chinwalla A."/>
            <person name="Mardis E.R."/>
            <person name="Wilson R.K."/>
        </authorList>
    </citation>
    <scope>NUCLEOTIDE SEQUENCE [LARGE SCALE GENOMIC DNA]</scope>
    <source>
        <strain evidence="3 4">YIT 12057</strain>
    </source>
</reference>
<accession>F3PWM6</accession>
<keyword evidence="1" id="KW-0175">Coiled coil</keyword>
<feature type="signal peptide" evidence="2">
    <location>
        <begin position="1"/>
        <end position="19"/>
    </location>
</feature>
<sequence length="335" mass="39178">MKTFVTFFFLMLMAMAGNAQKTKFKIDENNKELQLLREQAKKRTERQKEQLSPYSIKSKGKVLNPMLPACRNVSKYKTIDHGTVRILYAFNAEDIADPQTYDDLQRLEIGKNYVKYYGYNVFQADSIATVEFMISSKIYGVSFPMEGGNIFISMQIDGKHQGWSRNLFSEFFKDLSKNEMTEYCRMPSGRMLRKYNSYYTEPVPVQDWQIEEETQEIAGYLCQKAVCDFRGRSYTAWFTVDIPISQGPWKFSGLPGLILKVYDDRQEYVFECVGIEQHSQEYPIILLDNYKDYQKTTRLKLDKLLKSVCENYYQLTGMTDAVSTLLYPYNPIELK</sequence>
<dbReference type="AlphaFoldDB" id="F3PWM6"/>
<organism evidence="3 4">
    <name type="scientific">Bacteroides fluxus YIT 12057</name>
    <dbReference type="NCBI Taxonomy" id="763034"/>
    <lineage>
        <taxon>Bacteria</taxon>
        <taxon>Pseudomonadati</taxon>
        <taxon>Bacteroidota</taxon>
        <taxon>Bacteroidia</taxon>
        <taxon>Bacteroidales</taxon>
        <taxon>Bacteroidaceae</taxon>
        <taxon>Bacteroides</taxon>
    </lineage>
</organism>
<feature type="coiled-coil region" evidence="1">
    <location>
        <begin position="19"/>
        <end position="50"/>
    </location>
</feature>
<evidence type="ECO:0000313" key="4">
    <source>
        <dbReference type="Proteomes" id="UP000003416"/>
    </source>
</evidence>
<gene>
    <name evidence="3" type="ORF">HMPREF9446_03162</name>
</gene>
<feature type="chain" id="PRO_5003304948" description="GLPGLI family protein" evidence="2">
    <location>
        <begin position="20"/>
        <end position="335"/>
    </location>
</feature>
<dbReference type="STRING" id="763034.HMPREF9446_03162"/>
<name>F3PWM6_9BACE</name>
<dbReference type="EMBL" id="AFBN01000096">
    <property type="protein sequence ID" value="EGF51955.1"/>
    <property type="molecule type" value="Genomic_DNA"/>
</dbReference>
<proteinExistence type="predicted"/>
<keyword evidence="4" id="KW-1185">Reference proteome</keyword>